<dbReference type="PANTHER" id="PTHR23199:SF12">
    <property type="entry name" value="NEUROTROPHIN 1-RELATED"/>
    <property type="match status" value="1"/>
</dbReference>
<keyword evidence="2" id="KW-1015">Disulfide bond</keyword>
<evidence type="ECO:0000256" key="3">
    <source>
        <dbReference type="ARBA" id="ARBA00023180"/>
    </source>
</evidence>
<dbReference type="Pfam" id="PF16077">
    <property type="entry name" value="Spaetzle"/>
    <property type="match status" value="1"/>
</dbReference>
<dbReference type="GO" id="GO:0021556">
    <property type="term" value="P:central nervous system formation"/>
    <property type="evidence" value="ECO:0007669"/>
    <property type="project" value="TreeGrafter"/>
</dbReference>
<evidence type="ECO:0000313" key="6">
    <source>
        <dbReference type="EMBL" id="KAI9553316.1"/>
    </source>
</evidence>
<feature type="region of interest" description="Disordered" evidence="4">
    <location>
        <begin position="16"/>
        <end position="42"/>
    </location>
</feature>
<name>A0AAD5KZZ7_9CRUS</name>
<accession>A0AAD5KZZ7</accession>
<dbReference type="FunFam" id="2.10.90.10:FF:000035">
    <property type="entry name" value="Spz1"/>
    <property type="match status" value="1"/>
</dbReference>
<keyword evidence="1" id="KW-0732">Signal</keyword>
<proteinExistence type="predicted"/>
<dbReference type="Gene3D" id="2.10.90.10">
    <property type="entry name" value="Cystine-knot cytokines"/>
    <property type="match status" value="1"/>
</dbReference>
<gene>
    <name evidence="6" type="ORF">GHT06_021214</name>
</gene>
<dbReference type="SUPFAM" id="SSF57501">
    <property type="entry name" value="Cystine-knot cytokines"/>
    <property type="match status" value="1"/>
</dbReference>
<dbReference type="GO" id="GO:0008083">
    <property type="term" value="F:growth factor activity"/>
    <property type="evidence" value="ECO:0007669"/>
    <property type="project" value="TreeGrafter"/>
</dbReference>
<dbReference type="InterPro" id="IPR052444">
    <property type="entry name" value="Spz/Toll_ligand-like"/>
</dbReference>
<dbReference type="PANTHER" id="PTHR23199">
    <property type="entry name" value="NEUROTROPHIN 1-RELATED"/>
    <property type="match status" value="1"/>
</dbReference>
<sequence>MTSVLDNLHQLVAANQQDIMAEPEADPKRYTKPSYSKPKDENDYCHPRKAPMCSKNGTLSFCYEDTDYPVKEVKYAIEYDPLVLKKYADVDDQSADNSVDGLTSLSEDHFDYPDYKGTAFEKGNWIGDEGYICPSDVLYTRPLRAVNADGEWRVIVQDIAWPGYTQTQRIETCLFPGASCRTISPCYGSKCHQKYVYHRMLSFDPCDPVKGIFVDIYKLPSACSCRVSRKL</sequence>
<evidence type="ECO:0000259" key="5">
    <source>
        <dbReference type="Pfam" id="PF16077"/>
    </source>
</evidence>
<dbReference type="GO" id="GO:0045087">
    <property type="term" value="P:innate immune response"/>
    <property type="evidence" value="ECO:0007669"/>
    <property type="project" value="TreeGrafter"/>
</dbReference>
<dbReference type="GO" id="GO:0005615">
    <property type="term" value="C:extracellular space"/>
    <property type="evidence" value="ECO:0007669"/>
    <property type="project" value="UniProtKB-ARBA"/>
</dbReference>
<dbReference type="InterPro" id="IPR032104">
    <property type="entry name" value="Spaetzle"/>
</dbReference>
<feature type="domain" description="Spaetzle" evidence="5">
    <location>
        <begin position="131"/>
        <end position="227"/>
    </location>
</feature>
<keyword evidence="3" id="KW-0325">Glycoprotein</keyword>
<comment type="caution">
    <text evidence="6">The sequence shown here is derived from an EMBL/GenBank/DDBJ whole genome shotgun (WGS) entry which is preliminary data.</text>
</comment>
<protein>
    <recommendedName>
        <fullName evidence="5">Spaetzle domain-containing protein</fullName>
    </recommendedName>
</protein>
<dbReference type="GO" id="GO:0005121">
    <property type="term" value="F:Toll binding"/>
    <property type="evidence" value="ECO:0007669"/>
    <property type="project" value="TreeGrafter"/>
</dbReference>
<dbReference type="Proteomes" id="UP000820818">
    <property type="component" value="Linkage Group LG9"/>
</dbReference>
<organism evidence="6 7">
    <name type="scientific">Daphnia sinensis</name>
    <dbReference type="NCBI Taxonomy" id="1820382"/>
    <lineage>
        <taxon>Eukaryota</taxon>
        <taxon>Metazoa</taxon>
        <taxon>Ecdysozoa</taxon>
        <taxon>Arthropoda</taxon>
        <taxon>Crustacea</taxon>
        <taxon>Branchiopoda</taxon>
        <taxon>Diplostraca</taxon>
        <taxon>Cladocera</taxon>
        <taxon>Anomopoda</taxon>
        <taxon>Daphniidae</taxon>
        <taxon>Daphnia</taxon>
        <taxon>Daphnia similis group</taxon>
    </lineage>
</organism>
<reference evidence="6 7" key="1">
    <citation type="submission" date="2022-05" db="EMBL/GenBank/DDBJ databases">
        <title>A multi-omics perspective on studying reproductive biology in Daphnia sinensis.</title>
        <authorList>
            <person name="Jia J."/>
        </authorList>
    </citation>
    <scope>NUCLEOTIDE SEQUENCE [LARGE SCALE GENOMIC DNA]</scope>
    <source>
        <strain evidence="6 7">WSL</strain>
    </source>
</reference>
<keyword evidence="7" id="KW-1185">Reference proteome</keyword>
<evidence type="ECO:0000256" key="4">
    <source>
        <dbReference type="SAM" id="MobiDB-lite"/>
    </source>
</evidence>
<dbReference type="EMBL" id="WJBH02000009">
    <property type="protein sequence ID" value="KAI9553316.1"/>
    <property type="molecule type" value="Genomic_DNA"/>
</dbReference>
<dbReference type="AlphaFoldDB" id="A0AAD5KZZ7"/>
<dbReference type="InterPro" id="IPR029034">
    <property type="entry name" value="Cystine-knot_cytokine"/>
</dbReference>
<evidence type="ECO:0000256" key="1">
    <source>
        <dbReference type="ARBA" id="ARBA00022729"/>
    </source>
</evidence>
<evidence type="ECO:0000256" key="2">
    <source>
        <dbReference type="ARBA" id="ARBA00023157"/>
    </source>
</evidence>
<evidence type="ECO:0000313" key="7">
    <source>
        <dbReference type="Proteomes" id="UP000820818"/>
    </source>
</evidence>